<dbReference type="Proteomes" id="UP000037510">
    <property type="component" value="Unassembled WGS sequence"/>
</dbReference>
<evidence type="ECO:0000313" key="2">
    <source>
        <dbReference type="Proteomes" id="UP000037510"/>
    </source>
</evidence>
<dbReference type="STRING" id="104452.A0A0L7LDL3"/>
<reference evidence="1 2" key="1">
    <citation type="journal article" date="2015" name="Genome Biol. Evol.">
        <title>The genome of winter moth (Operophtera brumata) provides a genomic perspective on sexual dimorphism and phenology.</title>
        <authorList>
            <person name="Derks M.F."/>
            <person name="Smit S."/>
            <person name="Salis L."/>
            <person name="Schijlen E."/>
            <person name="Bossers A."/>
            <person name="Mateman C."/>
            <person name="Pijl A.S."/>
            <person name="de Ridder D."/>
            <person name="Groenen M.A."/>
            <person name="Visser M.E."/>
            <person name="Megens H.J."/>
        </authorList>
    </citation>
    <scope>NUCLEOTIDE SEQUENCE [LARGE SCALE GENOMIC DNA]</scope>
    <source>
        <strain evidence="1">WM2013NL</strain>
        <tissue evidence="1">Head and thorax</tissue>
    </source>
</reference>
<accession>A0A0L7LDL3</accession>
<name>A0A0L7LDL3_OPEBR</name>
<gene>
    <name evidence="1" type="ORF">OBRU01_11053</name>
</gene>
<protein>
    <submittedName>
        <fullName evidence="1">Uncharacterized protein</fullName>
    </submittedName>
</protein>
<sequence length="94" mass="10575">MAGYFEEMGWRELQDGESPDHLLHMARFLLDSGVYDDNFSGEWPRLPTPASKEAVNNLPEVTIESEDKNCPICLKTFHTGDKRPVGHPNASVCK</sequence>
<proteinExistence type="predicted"/>
<evidence type="ECO:0000313" key="1">
    <source>
        <dbReference type="EMBL" id="KOB73489.1"/>
    </source>
</evidence>
<dbReference type="AlphaFoldDB" id="A0A0L7LDL3"/>
<dbReference type="EMBL" id="JTDY01001572">
    <property type="protein sequence ID" value="KOB73489.1"/>
    <property type="molecule type" value="Genomic_DNA"/>
</dbReference>
<keyword evidence="2" id="KW-1185">Reference proteome</keyword>
<comment type="caution">
    <text evidence="1">The sequence shown here is derived from an EMBL/GenBank/DDBJ whole genome shotgun (WGS) entry which is preliminary data.</text>
</comment>
<organism evidence="1 2">
    <name type="scientific">Operophtera brumata</name>
    <name type="common">Winter moth</name>
    <name type="synonym">Phalaena brumata</name>
    <dbReference type="NCBI Taxonomy" id="104452"/>
    <lineage>
        <taxon>Eukaryota</taxon>
        <taxon>Metazoa</taxon>
        <taxon>Ecdysozoa</taxon>
        <taxon>Arthropoda</taxon>
        <taxon>Hexapoda</taxon>
        <taxon>Insecta</taxon>
        <taxon>Pterygota</taxon>
        <taxon>Neoptera</taxon>
        <taxon>Endopterygota</taxon>
        <taxon>Lepidoptera</taxon>
        <taxon>Glossata</taxon>
        <taxon>Ditrysia</taxon>
        <taxon>Geometroidea</taxon>
        <taxon>Geometridae</taxon>
        <taxon>Larentiinae</taxon>
        <taxon>Operophtera</taxon>
    </lineage>
</organism>